<protein>
    <submittedName>
        <fullName evidence="2">Uncharacterized protein</fullName>
    </submittedName>
</protein>
<dbReference type="EMBL" id="JBAHYK010000961">
    <property type="protein sequence ID" value="KAL0570286.1"/>
    <property type="molecule type" value="Genomic_DNA"/>
</dbReference>
<evidence type="ECO:0000313" key="2">
    <source>
        <dbReference type="EMBL" id="KAL0570286.1"/>
    </source>
</evidence>
<reference evidence="2 3" key="1">
    <citation type="submission" date="2024-02" db="EMBL/GenBank/DDBJ databases">
        <title>A draft genome for the cacao thread blight pathogen Marasmius crinis-equi.</title>
        <authorList>
            <person name="Cohen S.P."/>
            <person name="Baruah I.K."/>
            <person name="Amoako-Attah I."/>
            <person name="Bukari Y."/>
            <person name="Meinhardt L.W."/>
            <person name="Bailey B.A."/>
        </authorList>
    </citation>
    <scope>NUCLEOTIDE SEQUENCE [LARGE SCALE GENOMIC DNA]</scope>
    <source>
        <strain evidence="2 3">GH-76</strain>
    </source>
</reference>
<sequence>MTPPLPPGNVPASLEPDKERAMMSPSSSPSPSLPPRAQNTVPYLESGEGADWVEGGLKSGSSSPMVVDDKPLDENRDRGKVGEFGADMDNCNDQVDKALVASLAPFPTGVPVPHWFQPAFNTINVVMVWDYSELVRLWIVIEGLKGWQSPSKGLTARFRPQEVSNFMNKGRMRWEYGPQTGGSFVREFSSRVREWWKFLLKTSESEWKSLDKCGINGWCLLLICMKWWALGTMEMEDGTGKDESEKAWLLTLREMNKAAKELVDYLETM</sequence>
<comment type="caution">
    <text evidence="2">The sequence shown here is derived from an EMBL/GenBank/DDBJ whole genome shotgun (WGS) entry which is preliminary data.</text>
</comment>
<name>A0ABR3F4Z2_9AGAR</name>
<proteinExistence type="predicted"/>
<evidence type="ECO:0000313" key="3">
    <source>
        <dbReference type="Proteomes" id="UP001465976"/>
    </source>
</evidence>
<feature type="region of interest" description="Disordered" evidence="1">
    <location>
        <begin position="1"/>
        <end position="74"/>
    </location>
</feature>
<evidence type="ECO:0000256" key="1">
    <source>
        <dbReference type="SAM" id="MobiDB-lite"/>
    </source>
</evidence>
<dbReference type="Proteomes" id="UP001465976">
    <property type="component" value="Unassembled WGS sequence"/>
</dbReference>
<accession>A0ABR3F4Z2</accession>
<gene>
    <name evidence="2" type="ORF">V5O48_011676</name>
</gene>
<keyword evidence="3" id="KW-1185">Reference proteome</keyword>
<organism evidence="2 3">
    <name type="scientific">Marasmius crinis-equi</name>
    <dbReference type="NCBI Taxonomy" id="585013"/>
    <lineage>
        <taxon>Eukaryota</taxon>
        <taxon>Fungi</taxon>
        <taxon>Dikarya</taxon>
        <taxon>Basidiomycota</taxon>
        <taxon>Agaricomycotina</taxon>
        <taxon>Agaricomycetes</taxon>
        <taxon>Agaricomycetidae</taxon>
        <taxon>Agaricales</taxon>
        <taxon>Marasmiineae</taxon>
        <taxon>Marasmiaceae</taxon>
        <taxon>Marasmius</taxon>
    </lineage>
</organism>